<dbReference type="EC" id="2.3.1.129" evidence="7"/>
<evidence type="ECO:0000256" key="5">
    <source>
        <dbReference type="ARBA" id="ARBA00023315"/>
    </source>
</evidence>
<dbReference type="Proteomes" id="UP000636891">
    <property type="component" value="Unassembled WGS sequence"/>
</dbReference>
<keyword evidence="1" id="KW-0444">Lipid biosynthesis</keyword>
<dbReference type="Pfam" id="PF13720">
    <property type="entry name" value="Acetyltransf_11"/>
    <property type="match status" value="1"/>
</dbReference>
<evidence type="ECO:0000256" key="2">
    <source>
        <dbReference type="ARBA" id="ARBA00022556"/>
    </source>
</evidence>
<comment type="caution">
    <text evidence="7">The sequence shown here is derived from an EMBL/GenBank/DDBJ whole genome shotgun (WGS) entry which is preliminary data.</text>
</comment>
<evidence type="ECO:0000256" key="4">
    <source>
        <dbReference type="ARBA" id="ARBA00023098"/>
    </source>
</evidence>
<dbReference type="GO" id="GO:0008780">
    <property type="term" value="F:acyl-[acyl-carrier-protein]-UDP-N-acetylglucosamine O-acyltransferase activity"/>
    <property type="evidence" value="ECO:0007669"/>
    <property type="project" value="UniProtKB-EC"/>
</dbReference>
<dbReference type="InterPro" id="IPR011004">
    <property type="entry name" value="Trimer_LpxA-like_sf"/>
</dbReference>
<sequence length="260" mass="27973">MISPLAHVDPSAKIGKNVTVYPFAYIDKNVEIGDNCTIMPYASVLDGTRMGTGNTVYQSAILGAAPQDFKFKGEDTILVIGNDNTIREKAIVNRATYPDGVTSIGDGNFLLEGVHVAHDTKIGNKCILGNGAKTAGECVIDDKAILGSGVILKHGCHIGSWTLLRDGCRANKDVPPFIVAAHNPIVYYGVNAVLLSKVGEIQENIIDDIAKAYRQIYQSGTSLENALIQIKETIPMSPEIQYIIDFIEKSDKGIIGIAQL</sequence>
<dbReference type="NCBIfam" id="TIGR01852">
    <property type="entry name" value="lipid_A_lpxA"/>
    <property type="match status" value="1"/>
</dbReference>
<dbReference type="EMBL" id="JACOOK010000004">
    <property type="protein sequence ID" value="MBC5617062.1"/>
    <property type="molecule type" value="Genomic_DNA"/>
</dbReference>
<dbReference type="InterPro" id="IPR029098">
    <property type="entry name" value="Acetyltransf_C"/>
</dbReference>
<reference evidence="7 8" key="1">
    <citation type="submission" date="2020-08" db="EMBL/GenBank/DDBJ databases">
        <title>Genome public.</title>
        <authorList>
            <person name="Liu C."/>
            <person name="Sun Q."/>
        </authorList>
    </citation>
    <scope>NUCLEOTIDE SEQUENCE [LARGE SCALE GENOMIC DNA]</scope>
    <source>
        <strain evidence="7 8">New-7</strain>
    </source>
</reference>
<keyword evidence="8" id="KW-1185">Reference proteome</keyword>
<evidence type="ECO:0000313" key="8">
    <source>
        <dbReference type="Proteomes" id="UP000636891"/>
    </source>
</evidence>
<evidence type="ECO:0000256" key="1">
    <source>
        <dbReference type="ARBA" id="ARBA00022516"/>
    </source>
</evidence>
<dbReference type="InterPro" id="IPR010137">
    <property type="entry name" value="Lipid_A_LpxA"/>
</dbReference>
<dbReference type="Gene3D" id="2.160.10.10">
    <property type="entry name" value="Hexapeptide repeat proteins"/>
    <property type="match status" value="1"/>
</dbReference>
<dbReference type="NCBIfam" id="NF003657">
    <property type="entry name" value="PRK05289.1"/>
    <property type="match status" value="1"/>
</dbReference>
<organism evidence="7 8">
    <name type="scientific">Alistipes hominis</name>
    <dbReference type="NCBI Taxonomy" id="2763015"/>
    <lineage>
        <taxon>Bacteria</taxon>
        <taxon>Pseudomonadati</taxon>
        <taxon>Bacteroidota</taxon>
        <taxon>Bacteroidia</taxon>
        <taxon>Bacteroidales</taxon>
        <taxon>Rikenellaceae</taxon>
        <taxon>Alistipes</taxon>
    </lineage>
</organism>
<dbReference type="PANTHER" id="PTHR43480">
    <property type="entry name" value="ACYL-[ACYL-CARRIER-PROTEIN]--UDP-N-ACETYLGLUCOSAMINE O-ACYLTRANSFERASE"/>
    <property type="match status" value="1"/>
</dbReference>
<evidence type="ECO:0000259" key="6">
    <source>
        <dbReference type="Pfam" id="PF13720"/>
    </source>
</evidence>
<evidence type="ECO:0000313" key="7">
    <source>
        <dbReference type="EMBL" id="MBC5617062.1"/>
    </source>
</evidence>
<keyword evidence="5 7" id="KW-0012">Acyltransferase</keyword>
<evidence type="ECO:0000256" key="3">
    <source>
        <dbReference type="ARBA" id="ARBA00022679"/>
    </source>
</evidence>
<feature type="domain" description="UDP N-acetylglucosamine O-acyltransferase C-terminal" evidence="6">
    <location>
        <begin position="173"/>
        <end position="255"/>
    </location>
</feature>
<dbReference type="InterPro" id="IPR037157">
    <property type="entry name" value="Acetyltransf_C_sf"/>
</dbReference>
<keyword evidence="4" id="KW-0443">Lipid metabolism</keyword>
<protein>
    <submittedName>
        <fullName evidence="7">Acyl-ACP--UDP-N-acetylglucosamine O-acyltransferase</fullName>
        <ecNumber evidence="7">2.3.1.129</ecNumber>
    </submittedName>
</protein>
<gene>
    <name evidence="7" type="primary">lpxA</name>
    <name evidence="7" type="ORF">H8S08_08545</name>
</gene>
<dbReference type="SUPFAM" id="SSF51161">
    <property type="entry name" value="Trimeric LpxA-like enzymes"/>
    <property type="match status" value="1"/>
</dbReference>
<keyword evidence="2" id="KW-0441">Lipid A biosynthesis</keyword>
<dbReference type="Pfam" id="PF00132">
    <property type="entry name" value="Hexapep"/>
    <property type="match status" value="1"/>
</dbReference>
<keyword evidence="3 7" id="KW-0808">Transferase</keyword>
<dbReference type="InterPro" id="IPR001451">
    <property type="entry name" value="Hexapep"/>
</dbReference>
<name>A0ABR7CN20_9BACT</name>
<dbReference type="Gene3D" id="1.20.1180.10">
    <property type="entry name" value="Udp N-acetylglucosamine O-acyltransferase, C-terminal domain"/>
    <property type="match status" value="1"/>
</dbReference>
<dbReference type="PIRSF" id="PIRSF000456">
    <property type="entry name" value="UDP-GlcNAc_acltr"/>
    <property type="match status" value="1"/>
</dbReference>
<dbReference type="PANTHER" id="PTHR43480:SF1">
    <property type="entry name" value="ACYL-[ACYL-CARRIER-PROTEIN]--UDP-N-ACETYLGLUCOSAMINE O-ACYLTRANSFERASE, MITOCHONDRIAL-RELATED"/>
    <property type="match status" value="1"/>
</dbReference>
<dbReference type="RefSeq" id="WP_101572172.1">
    <property type="nucleotide sequence ID" value="NZ_JACOOK010000004.1"/>
</dbReference>
<accession>A0ABR7CN20</accession>
<proteinExistence type="predicted"/>